<gene>
    <name evidence="1" type="ORF">RB614_27135</name>
</gene>
<dbReference type="Proteomes" id="UP001230908">
    <property type="component" value="Unassembled WGS sequence"/>
</dbReference>
<keyword evidence="1" id="KW-0489">Methyltransferase</keyword>
<dbReference type="GO" id="GO:0008168">
    <property type="term" value="F:methyltransferase activity"/>
    <property type="evidence" value="ECO:0007669"/>
    <property type="project" value="UniProtKB-KW"/>
</dbReference>
<evidence type="ECO:0000313" key="1">
    <source>
        <dbReference type="EMBL" id="MDQ7908205.1"/>
    </source>
</evidence>
<keyword evidence="1" id="KW-0808">Transferase</keyword>
<dbReference type="SUPFAM" id="SSF53335">
    <property type="entry name" value="S-adenosyl-L-methionine-dependent methyltransferases"/>
    <property type="match status" value="1"/>
</dbReference>
<keyword evidence="2" id="KW-1185">Reference proteome</keyword>
<evidence type="ECO:0000313" key="2">
    <source>
        <dbReference type="Proteomes" id="UP001230908"/>
    </source>
</evidence>
<dbReference type="Gene3D" id="3.40.50.150">
    <property type="entry name" value="Vaccinia Virus protein VP39"/>
    <property type="match status" value="1"/>
</dbReference>
<protein>
    <submittedName>
        <fullName evidence="1">Class I SAM-dependent methyltransferase</fullName>
        <ecNumber evidence="1">2.1.1.-</ecNumber>
    </submittedName>
</protein>
<dbReference type="EMBL" id="JAVHUY010000028">
    <property type="protein sequence ID" value="MDQ7908205.1"/>
    <property type="molecule type" value="Genomic_DNA"/>
</dbReference>
<accession>A0ABU0ZME6</accession>
<name>A0ABU0ZME6_9ACTN</name>
<comment type="caution">
    <text evidence="1">The sequence shown here is derived from an EMBL/GenBank/DDBJ whole genome shotgun (WGS) entry which is preliminary data.</text>
</comment>
<dbReference type="GO" id="GO:0032259">
    <property type="term" value="P:methylation"/>
    <property type="evidence" value="ECO:0007669"/>
    <property type="project" value="UniProtKB-KW"/>
</dbReference>
<dbReference type="Pfam" id="PF13578">
    <property type="entry name" value="Methyltransf_24"/>
    <property type="match status" value="1"/>
</dbReference>
<organism evidence="1 2">
    <name type="scientific">Phytohabitans maris</name>
    <dbReference type="NCBI Taxonomy" id="3071409"/>
    <lineage>
        <taxon>Bacteria</taxon>
        <taxon>Bacillati</taxon>
        <taxon>Actinomycetota</taxon>
        <taxon>Actinomycetes</taxon>
        <taxon>Micromonosporales</taxon>
        <taxon>Micromonosporaceae</taxon>
    </lineage>
</organism>
<dbReference type="InterPro" id="IPR029063">
    <property type="entry name" value="SAM-dependent_MTases_sf"/>
</dbReference>
<reference evidence="1 2" key="1">
    <citation type="submission" date="2023-08" db="EMBL/GenBank/DDBJ databases">
        <title>Phytohabitans sansha sp. nov., isolated from marine sediment.</title>
        <authorList>
            <person name="Zhao Y."/>
            <person name="Yi K."/>
        </authorList>
    </citation>
    <scope>NUCLEOTIDE SEQUENCE [LARGE SCALE GENOMIC DNA]</scope>
    <source>
        <strain evidence="1 2">ZYX-F-186</strain>
    </source>
</reference>
<dbReference type="RefSeq" id="WP_308715471.1">
    <property type="nucleotide sequence ID" value="NZ_JAVHUY010000028.1"/>
</dbReference>
<sequence>MRSFRHWTPRYVVDRTRDLLYTRRNPQAPWLTPQATQILTTMLRPGDRGMEFGSGRSTLWLAARTTHLTSVDDDARWYGKVADELRARRVGNVDHVFAARDVAAERGERSEYARTVLRFADASLDFVLVDGAYRDACALLSLAKLRPGGLLIVDNVGRFLPSASRSPEARACPRGPATPLWSVVAERIAPWRHIWTTNGVWDSAIYVKPYAAAGERG</sequence>
<proteinExistence type="predicted"/>
<dbReference type="EC" id="2.1.1.-" evidence="1"/>